<dbReference type="OrthoDB" id="852169at2"/>
<name>A0A1I1XQX2_9BACL</name>
<proteinExistence type="predicted"/>
<reference evidence="2" key="1">
    <citation type="submission" date="2016-10" db="EMBL/GenBank/DDBJ databases">
        <authorList>
            <person name="Varghese N."/>
            <person name="Submissions S."/>
        </authorList>
    </citation>
    <scope>NUCLEOTIDE SEQUENCE [LARGE SCALE GENOMIC DNA]</scope>
    <source>
        <strain evidence="2">CGMCC 1.10784</strain>
    </source>
</reference>
<gene>
    <name evidence="1" type="ORF">SAMN05216378_2307</name>
</gene>
<sequence length="131" mass="15134">MMGHYYKKAHIFWDDVIESVVIRWNSFAIGDDFREPLDKLIELAVVKNAKKVLFDNSHLLTLEEDMKWLYDEWLPRLLNAGIQYTAAVNPTNSVSHSGLNREATEKDTTTLLYHEFEGVHNAIVWLSEIAA</sequence>
<keyword evidence="2" id="KW-1185">Reference proteome</keyword>
<evidence type="ECO:0000313" key="2">
    <source>
        <dbReference type="Proteomes" id="UP000198855"/>
    </source>
</evidence>
<evidence type="ECO:0000313" key="1">
    <source>
        <dbReference type="EMBL" id="SFE09704.1"/>
    </source>
</evidence>
<evidence type="ECO:0008006" key="3">
    <source>
        <dbReference type="Google" id="ProtNLM"/>
    </source>
</evidence>
<dbReference type="AlphaFoldDB" id="A0A1I1XQX2"/>
<accession>A0A1I1XQX2</accession>
<organism evidence="1 2">
    <name type="scientific">Paenibacillus catalpae</name>
    <dbReference type="NCBI Taxonomy" id="1045775"/>
    <lineage>
        <taxon>Bacteria</taxon>
        <taxon>Bacillati</taxon>
        <taxon>Bacillota</taxon>
        <taxon>Bacilli</taxon>
        <taxon>Bacillales</taxon>
        <taxon>Paenibacillaceae</taxon>
        <taxon>Paenibacillus</taxon>
    </lineage>
</organism>
<dbReference type="Proteomes" id="UP000198855">
    <property type="component" value="Unassembled WGS sequence"/>
</dbReference>
<dbReference type="STRING" id="1045775.SAMN05216378_2307"/>
<dbReference type="EMBL" id="FOMT01000002">
    <property type="protein sequence ID" value="SFE09704.1"/>
    <property type="molecule type" value="Genomic_DNA"/>
</dbReference>
<protein>
    <recommendedName>
        <fullName evidence="3">SpoIIAA-like</fullName>
    </recommendedName>
</protein>
<dbReference type="RefSeq" id="WP_139230777.1">
    <property type="nucleotide sequence ID" value="NZ_FOMT01000002.1"/>
</dbReference>